<dbReference type="RefSeq" id="WP_125675413.1">
    <property type="nucleotide sequence ID" value="NZ_JBHTOI010000049.1"/>
</dbReference>
<reference evidence="2" key="1">
    <citation type="journal article" date="2019" name="Int. J. Syst. Evol. Microbiol.">
        <title>The Global Catalogue of Microorganisms (GCM) 10K type strain sequencing project: providing services to taxonomists for standard genome sequencing and annotation.</title>
        <authorList>
            <consortium name="The Broad Institute Genomics Platform"/>
            <consortium name="The Broad Institute Genome Sequencing Center for Infectious Disease"/>
            <person name="Wu L."/>
            <person name="Ma J."/>
        </authorList>
    </citation>
    <scope>NUCLEOTIDE SEQUENCE [LARGE SCALE GENOMIC DNA]</scope>
    <source>
        <strain evidence="2">CCM 8936</strain>
    </source>
</reference>
<proteinExistence type="predicted"/>
<dbReference type="EMBL" id="JBHTOI010000049">
    <property type="protein sequence ID" value="MFD1419251.1"/>
    <property type="molecule type" value="Genomic_DNA"/>
</dbReference>
<gene>
    <name evidence="1" type="ORF">ACFQ42_10905</name>
</gene>
<dbReference type="Proteomes" id="UP001597251">
    <property type="component" value="Unassembled WGS sequence"/>
</dbReference>
<comment type="caution">
    <text evidence="1">The sequence shown here is derived from an EMBL/GenBank/DDBJ whole genome shotgun (WGS) entry which is preliminary data.</text>
</comment>
<evidence type="ECO:0000313" key="1">
    <source>
        <dbReference type="EMBL" id="MFD1419251.1"/>
    </source>
</evidence>
<accession>A0ABW4BWD4</accession>
<name>A0ABW4BWD4_9LACO</name>
<protein>
    <submittedName>
        <fullName evidence="1">Uncharacterized protein</fullName>
    </submittedName>
</protein>
<keyword evidence="2" id="KW-1185">Reference proteome</keyword>
<sequence length="94" mass="11013">MRVIDLILLMSDFNKNNRILVENSPQNLAVVDVQIVDQKIILQTSTKLKGLKNWEFILMINKTPYYKLPVFFSYQKKHQQLFGFRVTGDQLLLG</sequence>
<evidence type="ECO:0000313" key="2">
    <source>
        <dbReference type="Proteomes" id="UP001597251"/>
    </source>
</evidence>
<organism evidence="1 2">
    <name type="scientific">Companilactobacillus keshanensis</name>
    <dbReference type="NCBI Taxonomy" id="2486003"/>
    <lineage>
        <taxon>Bacteria</taxon>
        <taxon>Bacillati</taxon>
        <taxon>Bacillota</taxon>
        <taxon>Bacilli</taxon>
        <taxon>Lactobacillales</taxon>
        <taxon>Lactobacillaceae</taxon>
        <taxon>Companilactobacillus</taxon>
    </lineage>
</organism>